<evidence type="ECO:0000256" key="12">
    <source>
        <dbReference type="SAM" id="Phobius"/>
    </source>
</evidence>
<dbReference type="SUPFAM" id="SSF158472">
    <property type="entry name" value="HAMP domain-like"/>
    <property type="match status" value="1"/>
</dbReference>
<evidence type="ECO:0000256" key="6">
    <source>
        <dbReference type="ARBA" id="ARBA00022679"/>
    </source>
</evidence>
<keyword evidence="6" id="KW-0808">Transferase</keyword>
<reference evidence="15" key="1">
    <citation type="journal article" date="2014" name="Int. J. Syst. Evol. Microbiol.">
        <title>Complete genome sequence of Corynebacterium casei LMG S-19264T (=DSM 44701T), isolated from a smear-ripened cheese.</title>
        <authorList>
            <consortium name="US DOE Joint Genome Institute (JGI-PGF)"/>
            <person name="Walter F."/>
            <person name="Albersmeier A."/>
            <person name="Kalinowski J."/>
            <person name="Ruckert C."/>
        </authorList>
    </citation>
    <scope>NUCLEOTIDE SEQUENCE</scope>
    <source>
        <strain evidence="15">CGMCC 1.12987</strain>
    </source>
</reference>
<dbReference type="Pfam" id="PF06580">
    <property type="entry name" value="His_kinase"/>
    <property type="match status" value="1"/>
</dbReference>
<evidence type="ECO:0000313" key="15">
    <source>
        <dbReference type="EMBL" id="GGG03428.1"/>
    </source>
</evidence>
<feature type="transmembrane region" description="Helical" evidence="12">
    <location>
        <begin position="285"/>
        <end position="310"/>
    </location>
</feature>
<keyword evidence="16" id="KW-1185">Reference proteome</keyword>
<keyword evidence="12" id="KW-0812">Transmembrane</keyword>
<evidence type="ECO:0000256" key="11">
    <source>
        <dbReference type="ARBA" id="ARBA00023136"/>
    </source>
</evidence>
<feature type="domain" description="Histidine kinase" evidence="13">
    <location>
        <begin position="474"/>
        <end position="580"/>
    </location>
</feature>
<feature type="domain" description="HAMP" evidence="14">
    <location>
        <begin position="310"/>
        <end position="362"/>
    </location>
</feature>
<comment type="caution">
    <text evidence="15">The sequence shown here is derived from an EMBL/GenBank/DDBJ whole genome shotgun (WGS) entry which is preliminary data.</text>
</comment>
<dbReference type="PANTHER" id="PTHR34220:SF7">
    <property type="entry name" value="SENSOR HISTIDINE KINASE YPDA"/>
    <property type="match status" value="1"/>
</dbReference>
<comment type="subcellular location">
    <subcellularLocation>
        <location evidence="2">Cell membrane</location>
        <topology evidence="2">Multi-pass membrane protein</topology>
    </subcellularLocation>
</comment>
<proteinExistence type="predicted"/>
<name>A0A917D1S1_9BACL</name>
<gene>
    <name evidence="15" type="ORF">GCM10010916_20670</name>
</gene>
<dbReference type="PANTHER" id="PTHR34220">
    <property type="entry name" value="SENSOR HISTIDINE KINASE YPDA"/>
    <property type="match status" value="1"/>
</dbReference>
<evidence type="ECO:0000256" key="9">
    <source>
        <dbReference type="ARBA" id="ARBA00022840"/>
    </source>
</evidence>
<keyword evidence="7" id="KW-0547">Nucleotide-binding</keyword>
<dbReference type="PROSITE" id="PS50885">
    <property type="entry name" value="HAMP"/>
    <property type="match status" value="1"/>
</dbReference>
<dbReference type="PROSITE" id="PS50109">
    <property type="entry name" value="HIS_KIN"/>
    <property type="match status" value="1"/>
</dbReference>
<dbReference type="Proteomes" id="UP000644756">
    <property type="component" value="Unassembled WGS sequence"/>
</dbReference>
<dbReference type="InterPro" id="IPR050640">
    <property type="entry name" value="Bact_2-comp_sensor_kinase"/>
</dbReference>
<dbReference type="GO" id="GO:0005524">
    <property type="term" value="F:ATP binding"/>
    <property type="evidence" value="ECO:0007669"/>
    <property type="project" value="UniProtKB-KW"/>
</dbReference>
<dbReference type="SMART" id="SM00387">
    <property type="entry name" value="HATPase_c"/>
    <property type="match status" value="1"/>
</dbReference>
<dbReference type="Gene3D" id="3.30.565.10">
    <property type="entry name" value="Histidine kinase-like ATPase, C-terminal domain"/>
    <property type="match status" value="1"/>
</dbReference>
<dbReference type="Pfam" id="PF02518">
    <property type="entry name" value="HATPase_c"/>
    <property type="match status" value="1"/>
</dbReference>
<evidence type="ECO:0000259" key="13">
    <source>
        <dbReference type="PROSITE" id="PS50109"/>
    </source>
</evidence>
<keyword evidence="12" id="KW-1133">Transmembrane helix</keyword>
<accession>A0A917D1S1</accession>
<sequence>MKSLRTTILQRIIIVAAVSFLLSAGFTYYYYEKILVDQMLHNDETKLRQTSRQLQYMSDDIAKFSFSLIISDQLQSFFKDYDQADIFGKFAMQEDTFRYLNNNKGLRKEVTSFALVMPDGETFWSVAKNDSYFQERMKEEWYQNYAKSGQPYAFTEPYTIFFNALTENKTISFIVKVKDIEQSGQEIGELILNLDYSSFESLLEFGSSDFDDFLWINSGNYLLYEKIQGHPGKLEAASLAEKAARHGDGVHKIKGGYMIIDRFAGNNWTLVSYISQQTLLERGRIVIYLLGVFSLTSTILILLLMMPAIFRITRPIMRLYYAMNAASSGNLNTSVSIRTGDELEKLGQGFNRMIEQLRVHLDESIRYEKEKREMELELLLSQFNPHFVYNTLNAVIYMAQKQGNEDIVRMVGSFIRILQDAAKMGDRQSLIPLRGDLGILRDYIAVQSYRYVNMFDVEWDVADEALDCLVPRYVIQPFVENAIFHGICPKDEHGIIRLTAAVREGTLIISVADDGIGMEAGQLATIWDKVENKKSPGLRHIGLFNTRKRLEHLFGGQSSIRIDSAAGQGTTVTIELPAQYR</sequence>
<dbReference type="InterPro" id="IPR003594">
    <property type="entry name" value="HATPase_dom"/>
</dbReference>
<keyword evidence="8 15" id="KW-0418">Kinase</keyword>
<evidence type="ECO:0000256" key="2">
    <source>
        <dbReference type="ARBA" id="ARBA00004651"/>
    </source>
</evidence>
<dbReference type="AlphaFoldDB" id="A0A917D1S1"/>
<dbReference type="Gene3D" id="6.10.340.10">
    <property type="match status" value="1"/>
</dbReference>
<dbReference type="SMART" id="SM00304">
    <property type="entry name" value="HAMP"/>
    <property type="match status" value="1"/>
</dbReference>
<evidence type="ECO:0000256" key="10">
    <source>
        <dbReference type="ARBA" id="ARBA00023012"/>
    </source>
</evidence>
<dbReference type="CDD" id="cd06225">
    <property type="entry name" value="HAMP"/>
    <property type="match status" value="1"/>
</dbReference>
<keyword evidence="11 12" id="KW-0472">Membrane</keyword>
<dbReference type="EC" id="2.7.13.3" evidence="3"/>
<evidence type="ECO:0000256" key="3">
    <source>
        <dbReference type="ARBA" id="ARBA00012438"/>
    </source>
</evidence>
<organism evidence="15 16">
    <name type="scientific">Paenibacillus abyssi</name>
    <dbReference type="NCBI Taxonomy" id="1340531"/>
    <lineage>
        <taxon>Bacteria</taxon>
        <taxon>Bacillati</taxon>
        <taxon>Bacillota</taxon>
        <taxon>Bacilli</taxon>
        <taxon>Bacillales</taxon>
        <taxon>Paenibacillaceae</taxon>
        <taxon>Paenibacillus</taxon>
    </lineage>
</organism>
<keyword evidence="5" id="KW-0597">Phosphoprotein</keyword>
<keyword evidence="10" id="KW-0902">Two-component regulatory system</keyword>
<evidence type="ECO:0000259" key="14">
    <source>
        <dbReference type="PROSITE" id="PS50885"/>
    </source>
</evidence>
<dbReference type="InterPro" id="IPR003660">
    <property type="entry name" value="HAMP_dom"/>
</dbReference>
<comment type="catalytic activity">
    <reaction evidence="1">
        <text>ATP + protein L-histidine = ADP + protein N-phospho-L-histidine.</text>
        <dbReference type="EC" id="2.7.13.3"/>
    </reaction>
</comment>
<dbReference type="Pfam" id="PF00672">
    <property type="entry name" value="HAMP"/>
    <property type="match status" value="1"/>
</dbReference>
<dbReference type="InterPro" id="IPR010559">
    <property type="entry name" value="Sig_transdc_His_kin_internal"/>
</dbReference>
<evidence type="ECO:0000256" key="8">
    <source>
        <dbReference type="ARBA" id="ARBA00022777"/>
    </source>
</evidence>
<evidence type="ECO:0000256" key="5">
    <source>
        <dbReference type="ARBA" id="ARBA00022553"/>
    </source>
</evidence>
<dbReference type="SUPFAM" id="SSF55874">
    <property type="entry name" value="ATPase domain of HSP90 chaperone/DNA topoisomerase II/histidine kinase"/>
    <property type="match status" value="1"/>
</dbReference>
<evidence type="ECO:0000256" key="7">
    <source>
        <dbReference type="ARBA" id="ARBA00022741"/>
    </source>
</evidence>
<protein>
    <recommendedName>
        <fullName evidence="3">histidine kinase</fullName>
        <ecNumber evidence="3">2.7.13.3</ecNumber>
    </recommendedName>
</protein>
<dbReference type="EMBL" id="BMGR01000006">
    <property type="protein sequence ID" value="GGG03428.1"/>
    <property type="molecule type" value="Genomic_DNA"/>
</dbReference>
<dbReference type="RefSeq" id="WP_188530996.1">
    <property type="nucleotide sequence ID" value="NZ_BMGR01000006.1"/>
</dbReference>
<dbReference type="InterPro" id="IPR005467">
    <property type="entry name" value="His_kinase_dom"/>
</dbReference>
<feature type="transmembrane region" description="Helical" evidence="12">
    <location>
        <begin position="12"/>
        <end position="31"/>
    </location>
</feature>
<dbReference type="GO" id="GO:0005886">
    <property type="term" value="C:plasma membrane"/>
    <property type="evidence" value="ECO:0007669"/>
    <property type="project" value="UniProtKB-SubCell"/>
</dbReference>
<dbReference type="GO" id="GO:0000155">
    <property type="term" value="F:phosphorelay sensor kinase activity"/>
    <property type="evidence" value="ECO:0007669"/>
    <property type="project" value="InterPro"/>
</dbReference>
<keyword evidence="9" id="KW-0067">ATP-binding</keyword>
<evidence type="ECO:0000313" key="16">
    <source>
        <dbReference type="Proteomes" id="UP000644756"/>
    </source>
</evidence>
<keyword evidence="4" id="KW-1003">Cell membrane</keyword>
<evidence type="ECO:0000256" key="1">
    <source>
        <dbReference type="ARBA" id="ARBA00000085"/>
    </source>
</evidence>
<dbReference type="InterPro" id="IPR036890">
    <property type="entry name" value="HATPase_C_sf"/>
</dbReference>
<reference evidence="15" key="2">
    <citation type="submission" date="2020-09" db="EMBL/GenBank/DDBJ databases">
        <authorList>
            <person name="Sun Q."/>
            <person name="Zhou Y."/>
        </authorList>
    </citation>
    <scope>NUCLEOTIDE SEQUENCE</scope>
    <source>
        <strain evidence="15">CGMCC 1.12987</strain>
    </source>
</reference>
<evidence type="ECO:0000256" key="4">
    <source>
        <dbReference type="ARBA" id="ARBA00022475"/>
    </source>
</evidence>